<sequence>MKRGVAGNRCPLTWRRNMSITRNPDHHQTLHHLPRPTQIANHFDPNPSLPVLRKVENTQSGFVESAKTRSTSWRRVHASLLAIRVFPMQVCNPLPTPTDFAVREVTKIARTHEEWLAAYRLAYENYLRKGLVSENIFGIRVTPFHLLPETTTFVSLQDSEQVATVTLIGDSSDGIPMESIFPNQVAQIRDEGATFGEVSSLASRPMPTKEFLQVYLKLMRLMAQYARSVGMERFLMVVHPRHVPFYKRMMGFRMIGETRSYPTVCGAPAVPCQLEFAEVDRTRPPFYDAIFGEDLPSEALRRHPMPEHARKFFEPATAVSKLCVPTMV</sequence>
<feature type="domain" description="N-acyl amino acid synthase FeeM catalytic core" evidence="1">
    <location>
        <begin position="117"/>
        <end position="274"/>
    </location>
</feature>
<reference evidence="2 3" key="1">
    <citation type="submission" date="2019-02" db="EMBL/GenBank/DDBJ databases">
        <title>Deep-cultivation of Planctomycetes and their phenomic and genomic characterization uncovers novel biology.</title>
        <authorList>
            <person name="Wiegand S."/>
            <person name="Jogler M."/>
            <person name="Boedeker C."/>
            <person name="Pinto D."/>
            <person name="Vollmers J."/>
            <person name="Rivas-Marin E."/>
            <person name="Kohn T."/>
            <person name="Peeters S.H."/>
            <person name="Heuer A."/>
            <person name="Rast P."/>
            <person name="Oberbeckmann S."/>
            <person name="Bunk B."/>
            <person name="Jeske O."/>
            <person name="Meyerdierks A."/>
            <person name="Storesund J.E."/>
            <person name="Kallscheuer N."/>
            <person name="Luecker S."/>
            <person name="Lage O.M."/>
            <person name="Pohl T."/>
            <person name="Merkel B.J."/>
            <person name="Hornburger P."/>
            <person name="Mueller R.-W."/>
            <person name="Bruemmer F."/>
            <person name="Labrenz M."/>
            <person name="Spormann A.M."/>
            <person name="Op den Camp H."/>
            <person name="Overmann J."/>
            <person name="Amann R."/>
            <person name="Jetten M.S.M."/>
            <person name="Mascher T."/>
            <person name="Medema M.H."/>
            <person name="Devos D.P."/>
            <person name="Kaster A.-K."/>
            <person name="Ovreas L."/>
            <person name="Rohde M."/>
            <person name="Galperin M.Y."/>
            <person name="Jogler C."/>
        </authorList>
    </citation>
    <scope>NUCLEOTIDE SEQUENCE [LARGE SCALE GENOMIC DNA]</scope>
    <source>
        <strain evidence="2 3">Mal4</strain>
    </source>
</reference>
<gene>
    <name evidence="2" type="ORF">Mal4_03420</name>
</gene>
<dbReference type="EMBL" id="CP036275">
    <property type="protein sequence ID" value="QDU36059.1"/>
    <property type="molecule type" value="Genomic_DNA"/>
</dbReference>
<dbReference type="Gene3D" id="3.40.630.30">
    <property type="match status" value="1"/>
</dbReference>
<dbReference type="InterPro" id="IPR016181">
    <property type="entry name" value="Acyl_CoA_acyltransferase"/>
</dbReference>
<dbReference type="Proteomes" id="UP000320496">
    <property type="component" value="Chromosome"/>
</dbReference>
<evidence type="ECO:0000313" key="2">
    <source>
        <dbReference type="EMBL" id="QDU36059.1"/>
    </source>
</evidence>
<dbReference type="AlphaFoldDB" id="A0A517Z0W6"/>
<dbReference type="Pfam" id="PF21926">
    <property type="entry name" value="FeeM"/>
    <property type="match status" value="1"/>
</dbReference>
<proteinExistence type="predicted"/>
<dbReference type="KEGG" id="mri:Mal4_03420"/>
<dbReference type="InterPro" id="IPR054597">
    <property type="entry name" value="FeeM_cat"/>
</dbReference>
<protein>
    <recommendedName>
        <fullName evidence="1">N-acyl amino acid synthase FeeM catalytic core domain-containing protein</fullName>
    </recommendedName>
</protein>
<keyword evidence="3" id="KW-1185">Reference proteome</keyword>
<dbReference type="SUPFAM" id="SSF55729">
    <property type="entry name" value="Acyl-CoA N-acyltransferases (Nat)"/>
    <property type="match status" value="1"/>
</dbReference>
<name>A0A517Z0W6_9PLAN</name>
<accession>A0A517Z0W6</accession>
<organism evidence="2 3">
    <name type="scientific">Maioricimonas rarisocia</name>
    <dbReference type="NCBI Taxonomy" id="2528026"/>
    <lineage>
        <taxon>Bacteria</taxon>
        <taxon>Pseudomonadati</taxon>
        <taxon>Planctomycetota</taxon>
        <taxon>Planctomycetia</taxon>
        <taxon>Planctomycetales</taxon>
        <taxon>Planctomycetaceae</taxon>
        <taxon>Maioricimonas</taxon>
    </lineage>
</organism>
<evidence type="ECO:0000313" key="3">
    <source>
        <dbReference type="Proteomes" id="UP000320496"/>
    </source>
</evidence>
<evidence type="ECO:0000259" key="1">
    <source>
        <dbReference type="Pfam" id="PF21926"/>
    </source>
</evidence>